<reference evidence="7 8" key="1">
    <citation type="submission" date="2019-07" db="EMBL/GenBank/DDBJ databases">
        <title>Quadrisphaera sp. strain DD2A genome sequencing and assembly.</title>
        <authorList>
            <person name="Kim I."/>
        </authorList>
    </citation>
    <scope>NUCLEOTIDE SEQUENCE [LARGE SCALE GENOMIC DNA]</scope>
    <source>
        <strain evidence="7 8">DD2A</strain>
    </source>
</reference>
<evidence type="ECO:0000256" key="1">
    <source>
        <dbReference type="ARBA" id="ARBA00004196"/>
    </source>
</evidence>
<accession>A0A5C8Z454</accession>
<keyword evidence="4 5" id="KW-0732">Signal</keyword>
<keyword evidence="3" id="KW-0813">Transport</keyword>
<gene>
    <name evidence="7" type="ORF">FMM08_17340</name>
</gene>
<dbReference type="Gene3D" id="3.40.50.1980">
    <property type="entry name" value="Nitrogenase molybdenum iron protein domain"/>
    <property type="match status" value="2"/>
</dbReference>
<feature type="domain" description="Fe/B12 periplasmic-binding" evidence="6">
    <location>
        <begin position="80"/>
        <end position="351"/>
    </location>
</feature>
<proteinExistence type="inferred from homology"/>
<dbReference type="EMBL" id="VKAC01000011">
    <property type="protein sequence ID" value="TXR52872.1"/>
    <property type="molecule type" value="Genomic_DNA"/>
</dbReference>
<evidence type="ECO:0000256" key="5">
    <source>
        <dbReference type="SAM" id="SignalP"/>
    </source>
</evidence>
<dbReference type="PROSITE" id="PS50983">
    <property type="entry name" value="FE_B12_PBP"/>
    <property type="match status" value="1"/>
</dbReference>
<dbReference type="RefSeq" id="WP_147927639.1">
    <property type="nucleotide sequence ID" value="NZ_VKAC01000011.1"/>
</dbReference>
<dbReference type="Pfam" id="PF01497">
    <property type="entry name" value="Peripla_BP_2"/>
    <property type="match status" value="1"/>
</dbReference>
<dbReference type="Proteomes" id="UP000321234">
    <property type="component" value="Unassembled WGS sequence"/>
</dbReference>
<organism evidence="7 8">
    <name type="scientific">Quadrisphaera setariae</name>
    <dbReference type="NCBI Taxonomy" id="2593304"/>
    <lineage>
        <taxon>Bacteria</taxon>
        <taxon>Bacillati</taxon>
        <taxon>Actinomycetota</taxon>
        <taxon>Actinomycetes</taxon>
        <taxon>Kineosporiales</taxon>
        <taxon>Kineosporiaceae</taxon>
        <taxon>Quadrisphaera</taxon>
    </lineage>
</organism>
<comment type="similarity">
    <text evidence="2">Belongs to the bacterial solute-binding protein 8 family.</text>
</comment>
<dbReference type="InterPro" id="IPR051313">
    <property type="entry name" value="Bact_iron-sidero_bind"/>
</dbReference>
<protein>
    <submittedName>
        <fullName evidence="7">ABC transporter substrate-binding protein</fullName>
    </submittedName>
</protein>
<evidence type="ECO:0000256" key="4">
    <source>
        <dbReference type="ARBA" id="ARBA00022729"/>
    </source>
</evidence>
<sequence>MIFRWSRRPAVALTALPVVLLALVGCASSEAAPSTGGGASSSTSAAGGGLLPAAEGATQYPLVLDTWAGQTELTERPERVAVIGFSPNLDALQALGATPVYTMGEETDWPWRDQGWLASIETVDTATREDPISFEAIAASDPDLIVAVNYVADEADFARLASIAPVLENAEQVRGDQISWQQTQRMVGEALDLSAASEQVISDAEAAVARTAAEHPELAGKTLTAATDYSDTGIAYYTVAGGTAERVVTQLGFAPNPRAQAFVDEPSVSDERLGELDADVLVVFYLDDAVRRAREATPLFQAVPAVADGRYVSIATGEPGSELTWVMRRGASALSLPWAVDVLADRASEVVTS</sequence>
<evidence type="ECO:0000256" key="2">
    <source>
        <dbReference type="ARBA" id="ARBA00008814"/>
    </source>
</evidence>
<name>A0A5C8Z454_9ACTN</name>
<dbReference type="PROSITE" id="PS51257">
    <property type="entry name" value="PROKAR_LIPOPROTEIN"/>
    <property type="match status" value="1"/>
</dbReference>
<evidence type="ECO:0000313" key="8">
    <source>
        <dbReference type="Proteomes" id="UP000321234"/>
    </source>
</evidence>
<comment type="caution">
    <text evidence="7">The sequence shown here is derived from an EMBL/GenBank/DDBJ whole genome shotgun (WGS) entry which is preliminary data.</text>
</comment>
<evidence type="ECO:0000313" key="7">
    <source>
        <dbReference type="EMBL" id="TXR52872.1"/>
    </source>
</evidence>
<dbReference type="OrthoDB" id="1846031at2"/>
<comment type="subcellular location">
    <subcellularLocation>
        <location evidence="1">Cell envelope</location>
    </subcellularLocation>
</comment>
<dbReference type="PANTHER" id="PTHR30532:SF24">
    <property type="entry name" value="FERRIC ENTEROBACTIN-BINDING PERIPLASMIC PROTEIN FEPB"/>
    <property type="match status" value="1"/>
</dbReference>
<dbReference type="GO" id="GO:1901678">
    <property type="term" value="P:iron coordination entity transport"/>
    <property type="evidence" value="ECO:0007669"/>
    <property type="project" value="UniProtKB-ARBA"/>
</dbReference>
<evidence type="ECO:0000259" key="6">
    <source>
        <dbReference type="PROSITE" id="PS50983"/>
    </source>
</evidence>
<feature type="signal peptide" evidence="5">
    <location>
        <begin position="1"/>
        <end position="31"/>
    </location>
</feature>
<dbReference type="GO" id="GO:0030288">
    <property type="term" value="C:outer membrane-bounded periplasmic space"/>
    <property type="evidence" value="ECO:0007669"/>
    <property type="project" value="TreeGrafter"/>
</dbReference>
<feature type="chain" id="PRO_5022781962" evidence="5">
    <location>
        <begin position="32"/>
        <end position="353"/>
    </location>
</feature>
<dbReference type="SUPFAM" id="SSF53807">
    <property type="entry name" value="Helical backbone' metal receptor"/>
    <property type="match status" value="1"/>
</dbReference>
<evidence type="ECO:0000256" key="3">
    <source>
        <dbReference type="ARBA" id="ARBA00022448"/>
    </source>
</evidence>
<dbReference type="AlphaFoldDB" id="A0A5C8Z454"/>
<dbReference type="InterPro" id="IPR002491">
    <property type="entry name" value="ABC_transptr_periplasmic_BD"/>
</dbReference>
<dbReference type="PANTHER" id="PTHR30532">
    <property type="entry name" value="IRON III DICITRATE-BINDING PERIPLASMIC PROTEIN"/>
    <property type="match status" value="1"/>
</dbReference>
<keyword evidence="8" id="KW-1185">Reference proteome</keyword>